<feature type="region of interest" description="Disordered" evidence="1">
    <location>
        <begin position="109"/>
        <end position="141"/>
    </location>
</feature>
<reference evidence="2" key="1">
    <citation type="submission" date="2021-05" db="EMBL/GenBank/DDBJ databases">
        <title>Complete genome sequence of the cellulolytic planctomycete Telmatocola sphagniphila SP2T and characterization of the first cellulase from planctomycetes.</title>
        <authorList>
            <person name="Rakitin A.L."/>
            <person name="Beletsky A.V."/>
            <person name="Naumoff D.G."/>
            <person name="Kulichevskaya I.S."/>
            <person name="Mardanov A.V."/>
            <person name="Ravin N.V."/>
            <person name="Dedysh S.N."/>
        </authorList>
    </citation>
    <scope>NUCLEOTIDE SEQUENCE</scope>
    <source>
        <strain evidence="2">SP2T</strain>
    </source>
</reference>
<sequence length="141" mass="15268">MAIINQNAAINLQANLALRNRNVVVGMMGQDSSSLSHWRLLSPHMPETIYSSELPTKRSGKPTRVGRLADACDVGCAGRSFTVPIPAGDRTSFTNRTVVGTSRLDRSVDYRDCQSNDTPGQKQGQLQGNLQVSITAPDQGR</sequence>
<dbReference type="RefSeq" id="WP_213494408.1">
    <property type="nucleotide sequence ID" value="NZ_CP074694.1"/>
</dbReference>
<keyword evidence="3" id="KW-1185">Reference proteome</keyword>
<protein>
    <submittedName>
        <fullName evidence="2">Uncharacterized protein</fullName>
    </submittedName>
</protein>
<dbReference type="KEGG" id="tsph:KIH39_16965"/>
<organism evidence="2 3">
    <name type="scientific">Telmatocola sphagniphila</name>
    <dbReference type="NCBI Taxonomy" id="1123043"/>
    <lineage>
        <taxon>Bacteria</taxon>
        <taxon>Pseudomonadati</taxon>
        <taxon>Planctomycetota</taxon>
        <taxon>Planctomycetia</taxon>
        <taxon>Gemmatales</taxon>
        <taxon>Gemmataceae</taxon>
    </lineage>
</organism>
<evidence type="ECO:0000313" key="2">
    <source>
        <dbReference type="EMBL" id="QVL30537.1"/>
    </source>
</evidence>
<evidence type="ECO:0000256" key="1">
    <source>
        <dbReference type="SAM" id="MobiDB-lite"/>
    </source>
</evidence>
<gene>
    <name evidence="2" type="ORF">KIH39_16965</name>
</gene>
<dbReference type="Proteomes" id="UP000676194">
    <property type="component" value="Chromosome"/>
</dbReference>
<proteinExistence type="predicted"/>
<name>A0A8E6B2B6_9BACT</name>
<dbReference type="AlphaFoldDB" id="A0A8E6B2B6"/>
<feature type="compositionally biased region" description="Low complexity" evidence="1">
    <location>
        <begin position="120"/>
        <end position="131"/>
    </location>
</feature>
<accession>A0A8E6B2B6</accession>
<dbReference type="EMBL" id="CP074694">
    <property type="protein sequence ID" value="QVL30537.1"/>
    <property type="molecule type" value="Genomic_DNA"/>
</dbReference>
<evidence type="ECO:0000313" key="3">
    <source>
        <dbReference type="Proteomes" id="UP000676194"/>
    </source>
</evidence>
<feature type="compositionally biased region" description="Polar residues" evidence="1">
    <location>
        <begin position="132"/>
        <end position="141"/>
    </location>
</feature>